<feature type="region of interest" description="Disordered" evidence="4">
    <location>
        <begin position="403"/>
        <end position="544"/>
    </location>
</feature>
<dbReference type="GO" id="GO:0006357">
    <property type="term" value="P:regulation of transcription by RNA polymerase II"/>
    <property type="evidence" value="ECO:0007669"/>
    <property type="project" value="TreeGrafter"/>
</dbReference>
<dbReference type="GO" id="GO:0016514">
    <property type="term" value="C:SWI/SNF complex"/>
    <property type="evidence" value="ECO:0007669"/>
    <property type="project" value="TreeGrafter"/>
</dbReference>
<comment type="caution">
    <text evidence="6">The sequence shown here is derived from an EMBL/GenBank/DDBJ whole genome shotgun (WGS) entry which is preliminary data.</text>
</comment>
<keyword evidence="7" id="KW-1185">Reference proteome</keyword>
<dbReference type="AlphaFoldDB" id="A0A2B7X5J1"/>
<evidence type="ECO:0000256" key="1">
    <source>
        <dbReference type="ARBA" id="ARBA00023015"/>
    </source>
</evidence>
<dbReference type="InterPro" id="IPR051232">
    <property type="entry name" value="ARID/SWI1_ChromRemod"/>
</dbReference>
<evidence type="ECO:0000256" key="3">
    <source>
        <dbReference type="ARBA" id="ARBA00023242"/>
    </source>
</evidence>
<dbReference type="OrthoDB" id="1938591at2759"/>
<dbReference type="InterPro" id="IPR001606">
    <property type="entry name" value="ARID_dom"/>
</dbReference>
<evidence type="ECO:0000313" key="7">
    <source>
        <dbReference type="Proteomes" id="UP000224080"/>
    </source>
</evidence>
<dbReference type="EMBL" id="PDNC01000042">
    <property type="protein sequence ID" value="PGH04051.1"/>
    <property type="molecule type" value="Genomic_DNA"/>
</dbReference>
<feature type="region of interest" description="Disordered" evidence="4">
    <location>
        <begin position="259"/>
        <end position="288"/>
    </location>
</feature>
<dbReference type="PANTHER" id="PTHR13964">
    <property type="entry name" value="RBP-RELATED"/>
    <property type="match status" value="1"/>
</dbReference>
<feature type="region of interest" description="Disordered" evidence="4">
    <location>
        <begin position="976"/>
        <end position="1010"/>
    </location>
</feature>
<dbReference type="InterPro" id="IPR036431">
    <property type="entry name" value="ARID_dom_sf"/>
</dbReference>
<feature type="compositionally biased region" description="Polar residues" evidence="4">
    <location>
        <begin position="151"/>
        <end position="162"/>
    </location>
</feature>
<protein>
    <submittedName>
        <fullName evidence="6">SWI/SNF chromatin-remodeling complex subunit SWI1</fullName>
    </submittedName>
</protein>
<reference evidence="6 7" key="1">
    <citation type="submission" date="2017-10" db="EMBL/GenBank/DDBJ databases">
        <title>Comparative genomics in systemic dimorphic fungi from Ajellomycetaceae.</title>
        <authorList>
            <person name="Munoz J.F."/>
            <person name="Mcewen J.G."/>
            <person name="Clay O.K."/>
            <person name="Cuomo C.A."/>
        </authorList>
    </citation>
    <scope>NUCLEOTIDE SEQUENCE [LARGE SCALE GENOMIC DNA]</scope>
    <source>
        <strain evidence="6 7">UAMH130</strain>
    </source>
</reference>
<dbReference type="CDD" id="cd16871">
    <property type="entry name" value="ARID_Swi1p-like"/>
    <property type="match status" value="1"/>
</dbReference>
<sequence>MNAWLSDVATANIPTHDNGAFTNNPTIDPTMAFLHQSPTSADPAQFQRMFNNGGQQAMSPGFHNPNSVIPSKRPRPDDGMSMSPRPAPGGLPNSRSHTPQVPYPGYQGQQINGGASQFPQPQHAPTPYQHLQQGGSANASPSPILADFDQQAVQRVQTASPSPFSPAGIHVGPQISPSHSDHGSRVNTPQSSTFPQGQPYGQAVGSHFSPSPAMTSAGIHPAMQAQFNQNNAAHHPQGFPQQQISSQQRLYQIQLQNQARQMQAAASPASVGRSIGPGGPGQTPMHHPHMASMRQIQQNMAKPTNPEGFLHVLQRFWMSRGHPQVNLNPVVSGRPLNLMQLYATVMKMGGSKKITATNSWPIVAQQLQFPAMQYPTAVQEIREHYMRILAQYEQAWLTSQQKQFTDQMHGSPQRDPTEGPVGINPQISPVKPMGNHSFDTSMPQQFSPGSAPHQQIQNHPPPIPVNGFATPPQSKSQQKHINHQQRSSLSRPPESMSPNGRVAQFSASPIQAEKKPTPVATKTQPGVGVDEESTSTSWRRPIQDPFKPAVFPESQYHGPIIVDEMFQLGEDIIRLKPNVPSFFELGVIDIHALTMSIKSGIHAEMRMALDTLTEISNERTIQVSLDNCEDLVEALIECAEEQADLLAENAAEVSDVMLLPSYEEVFRGCRQEMETLLDVPEFGSLDYELDRAVDRLICITTIIRNFSFAESNLASLGMPFVVRFMSTIIRYLGTRNMLLRTHQNTLDFMKDAVIYLSNLSHSIQLPGKDEALCLLHFLLSFAPTPIPTAFGPNTIMFTPYNPSIHRYMPAAVDSLAKLLARDDPNRTYYKAIFAQDSTSTPPYELLTRTFGLSIAAIPEHMRGNIVALVDARKPLLMQGMLAAEILSGFADSNLARSWLVSIDGFAISLLRLACLLSTDRSSASASASAAAAVSAQHRHGSHQAARAAEAEFHGYGSITSRALAVLVRLARKSRMADSTGSGSGAASSNSNNTGGGGGGQGHASKGGGEVPLGVLPKKENLLGALLTPNIDPNVSTDVDQRTFRRAIRGTKALKIDQLAKALDNEPVLSAFWACAHVCDLEWLRWLVENAQEAPYFVAAFADQSFRLALAWRQSPADDQESHVSDAGSSDERGPRKRLKHAEGPKALAEERDGERCVFTKTCPYQVAHIYPNCLIESLNTRRISQFWKALEAFWTQDKINSWRS</sequence>
<feature type="domain" description="ARID" evidence="5">
    <location>
        <begin position="303"/>
        <end position="397"/>
    </location>
</feature>
<keyword evidence="2" id="KW-0804">Transcription</keyword>
<dbReference type="Pfam" id="PF01388">
    <property type="entry name" value="ARID"/>
    <property type="match status" value="1"/>
</dbReference>
<gene>
    <name evidence="6" type="ORF">GX51_03721</name>
</gene>
<dbReference type="STRING" id="2060905.A0A2B7X5J1"/>
<dbReference type="PROSITE" id="PS51011">
    <property type="entry name" value="ARID"/>
    <property type="match status" value="1"/>
</dbReference>
<dbReference type="Gene3D" id="1.10.150.60">
    <property type="entry name" value="ARID DNA-binding domain"/>
    <property type="match status" value="1"/>
</dbReference>
<dbReference type="GO" id="GO:0000976">
    <property type="term" value="F:transcription cis-regulatory region binding"/>
    <property type="evidence" value="ECO:0007669"/>
    <property type="project" value="TreeGrafter"/>
</dbReference>
<dbReference type="Proteomes" id="UP000224080">
    <property type="component" value="Unassembled WGS sequence"/>
</dbReference>
<dbReference type="SMART" id="SM00501">
    <property type="entry name" value="BRIGHT"/>
    <property type="match status" value="1"/>
</dbReference>
<feature type="compositionally biased region" description="Polar residues" evidence="4">
    <location>
        <begin position="185"/>
        <end position="196"/>
    </location>
</feature>
<evidence type="ECO:0000256" key="2">
    <source>
        <dbReference type="ARBA" id="ARBA00023163"/>
    </source>
</evidence>
<feature type="compositionally biased region" description="Gly residues" evidence="4">
    <location>
        <begin position="993"/>
        <end position="1010"/>
    </location>
</feature>
<feature type="compositionally biased region" description="Basic and acidic residues" evidence="4">
    <location>
        <begin position="1119"/>
        <end position="1133"/>
    </location>
</feature>
<evidence type="ECO:0000313" key="6">
    <source>
        <dbReference type="EMBL" id="PGH04051.1"/>
    </source>
</evidence>
<evidence type="ECO:0000259" key="5">
    <source>
        <dbReference type="PROSITE" id="PS51011"/>
    </source>
</evidence>
<feature type="compositionally biased region" description="Polar residues" evidence="4">
    <location>
        <begin position="437"/>
        <end position="448"/>
    </location>
</feature>
<organism evidence="6 7">
    <name type="scientific">Blastomyces parvus</name>
    <dbReference type="NCBI Taxonomy" id="2060905"/>
    <lineage>
        <taxon>Eukaryota</taxon>
        <taxon>Fungi</taxon>
        <taxon>Dikarya</taxon>
        <taxon>Ascomycota</taxon>
        <taxon>Pezizomycotina</taxon>
        <taxon>Eurotiomycetes</taxon>
        <taxon>Eurotiomycetidae</taxon>
        <taxon>Onygenales</taxon>
        <taxon>Ajellomycetaceae</taxon>
        <taxon>Blastomyces</taxon>
    </lineage>
</organism>
<feature type="compositionally biased region" description="Polar residues" evidence="4">
    <location>
        <begin position="51"/>
        <end position="69"/>
    </location>
</feature>
<keyword evidence="3" id="KW-0539">Nucleus</keyword>
<feature type="compositionally biased region" description="Low complexity" evidence="4">
    <location>
        <begin position="978"/>
        <end position="992"/>
    </location>
</feature>
<dbReference type="PANTHER" id="PTHR13964:SF27">
    <property type="entry name" value="HAT-TRICK, ISOFORM D"/>
    <property type="match status" value="1"/>
</dbReference>
<feature type="compositionally biased region" description="Low complexity" evidence="4">
    <location>
        <begin position="99"/>
        <end position="110"/>
    </location>
</feature>
<proteinExistence type="predicted"/>
<dbReference type="SMART" id="SM01014">
    <property type="entry name" value="ARID"/>
    <property type="match status" value="1"/>
</dbReference>
<evidence type="ECO:0000256" key="4">
    <source>
        <dbReference type="SAM" id="MobiDB-lite"/>
    </source>
</evidence>
<feature type="region of interest" description="Disordered" evidence="4">
    <location>
        <begin position="1118"/>
        <end position="1146"/>
    </location>
</feature>
<dbReference type="SUPFAM" id="SSF46774">
    <property type="entry name" value="ARID-like"/>
    <property type="match status" value="1"/>
</dbReference>
<keyword evidence="1" id="KW-0805">Transcription regulation</keyword>
<feature type="region of interest" description="Disordered" evidence="4">
    <location>
        <begin position="51"/>
        <end position="217"/>
    </location>
</feature>
<accession>A0A2B7X5J1</accession>
<feature type="compositionally biased region" description="Polar residues" evidence="4">
    <location>
        <begin position="129"/>
        <end position="141"/>
    </location>
</feature>
<name>A0A2B7X5J1_9EURO</name>